<name>A0ABS9YPM2_9ACTN</name>
<dbReference type="InterPro" id="IPR045728">
    <property type="entry name" value="DUF6082"/>
</dbReference>
<gene>
    <name evidence="1" type="ORF">MQP27_49945</name>
</gene>
<comment type="caution">
    <text evidence="1">The sequence shown here is derived from an EMBL/GenBank/DDBJ whole genome shotgun (WGS) entry which is preliminary data.</text>
</comment>
<evidence type="ECO:0000313" key="2">
    <source>
        <dbReference type="Proteomes" id="UP001165269"/>
    </source>
</evidence>
<protein>
    <submittedName>
        <fullName evidence="1">DUF6082 family protein</fullName>
    </submittedName>
</protein>
<proteinExistence type="predicted"/>
<dbReference type="EMBL" id="JALDAY010000025">
    <property type="protein sequence ID" value="MCI3279216.1"/>
    <property type="molecule type" value="Genomic_DNA"/>
</dbReference>
<reference evidence="1" key="1">
    <citation type="submission" date="2022-03" db="EMBL/GenBank/DDBJ databases">
        <title>Streptomyces 7R015 and 7R016 isolated from Barleria lupulina in Thailand.</title>
        <authorList>
            <person name="Kanchanasin P."/>
            <person name="Phongsopitanun W."/>
            <person name="Tanasupawat S."/>
        </authorList>
    </citation>
    <scope>NUCLEOTIDE SEQUENCE</scope>
    <source>
        <strain evidence="1">7R015</strain>
    </source>
</reference>
<dbReference type="Proteomes" id="UP001165269">
    <property type="component" value="Unassembled WGS sequence"/>
</dbReference>
<dbReference type="Pfam" id="PF19560">
    <property type="entry name" value="DUF6082"/>
    <property type="match status" value="1"/>
</dbReference>
<organism evidence="1 2">
    <name type="scientific">Streptomyces cylindrosporus</name>
    <dbReference type="NCBI Taxonomy" id="2927583"/>
    <lineage>
        <taxon>Bacteria</taxon>
        <taxon>Bacillati</taxon>
        <taxon>Actinomycetota</taxon>
        <taxon>Actinomycetes</taxon>
        <taxon>Kitasatosporales</taxon>
        <taxon>Streptomycetaceae</taxon>
        <taxon>Streptomyces</taxon>
    </lineage>
</organism>
<evidence type="ECO:0000313" key="1">
    <source>
        <dbReference type="EMBL" id="MCI3279216.1"/>
    </source>
</evidence>
<keyword evidence="2" id="KW-1185">Reference proteome</keyword>
<sequence length="174" mass="20030">MRALFARRSRRRRQEDILLELLGQLRVMTEEIHRANLIQQYRLTLDQMDRAIDDPTLADAGSTLTGLSEAKRRQMIFANREFGNLLLGHRVGVHTWDELVGHLRVLCRNKLFAEYWDRTMEHRRSLPVDSTEARVGSIVDLMIEELADDPEEWWIVGRPGPDTTASGPAPNGPF</sequence>
<accession>A0ABS9YPM2</accession>